<dbReference type="PANTHER" id="PTHR10744:SF1">
    <property type="entry name" value="SMALL RIBOSOMAL SUBUNIT PROTEIN US17M"/>
    <property type="match status" value="1"/>
</dbReference>
<accession>A0A451CX36</accession>
<dbReference type="PROSITE" id="PS00056">
    <property type="entry name" value="RIBOSOMAL_S17"/>
    <property type="match status" value="1"/>
</dbReference>
<evidence type="ECO:0000256" key="7">
    <source>
        <dbReference type="RuleBase" id="RU003872"/>
    </source>
</evidence>
<evidence type="ECO:0000313" key="9">
    <source>
        <dbReference type="Proteomes" id="UP000294466"/>
    </source>
</evidence>
<dbReference type="CDD" id="cd00364">
    <property type="entry name" value="Ribosomal_uS17"/>
    <property type="match status" value="1"/>
</dbReference>
<dbReference type="NCBIfam" id="TIGR03635">
    <property type="entry name" value="uS17_bact"/>
    <property type="match status" value="1"/>
</dbReference>
<dbReference type="RefSeq" id="WP_154060921.1">
    <property type="nucleotide sequence ID" value="NZ_LR217692.1"/>
</dbReference>
<keyword evidence="3 6" id="KW-0694">RNA-binding</keyword>
<evidence type="ECO:0000256" key="1">
    <source>
        <dbReference type="ARBA" id="ARBA00010254"/>
    </source>
</evidence>
<dbReference type="PRINTS" id="PR00973">
    <property type="entry name" value="RIBOSOMALS17"/>
</dbReference>
<dbReference type="NCBIfam" id="NF004123">
    <property type="entry name" value="PRK05610.1"/>
    <property type="match status" value="1"/>
</dbReference>
<evidence type="ECO:0000256" key="6">
    <source>
        <dbReference type="HAMAP-Rule" id="MF_01345"/>
    </source>
</evidence>
<keyword evidence="2 6" id="KW-0699">rRNA-binding</keyword>
<organism evidence="8 9">
    <name type="scientific">Buchnera aphidicola</name>
    <name type="common">Cinara cf. splendens/pseudotsugae 3390</name>
    <dbReference type="NCBI Taxonomy" id="2518980"/>
    <lineage>
        <taxon>Bacteria</taxon>
        <taxon>Pseudomonadati</taxon>
        <taxon>Pseudomonadota</taxon>
        <taxon>Gammaproteobacteria</taxon>
        <taxon>Enterobacterales</taxon>
        <taxon>Erwiniaceae</taxon>
        <taxon>Buchnera</taxon>
    </lineage>
</organism>
<evidence type="ECO:0000256" key="3">
    <source>
        <dbReference type="ARBA" id="ARBA00022884"/>
    </source>
</evidence>
<dbReference type="EMBL" id="LR217692">
    <property type="protein sequence ID" value="VFP77910.1"/>
    <property type="molecule type" value="Genomic_DNA"/>
</dbReference>
<evidence type="ECO:0000313" key="8">
    <source>
        <dbReference type="EMBL" id="VFP77910.1"/>
    </source>
</evidence>
<protein>
    <recommendedName>
        <fullName evidence="6">Small ribosomal subunit protein uS17</fullName>
    </recommendedName>
</protein>
<sequence>MSDKKNILKGCVVSNKMQKSVIVNIDRKIKHVIYGKFIKKRTKLCVHDPQDSCKIGDIVEIYECRPISKTKSWALLRVLEKSFI</sequence>
<dbReference type="Gene3D" id="2.40.50.140">
    <property type="entry name" value="Nucleic acid-binding proteins"/>
    <property type="match status" value="1"/>
</dbReference>
<dbReference type="Proteomes" id="UP000294466">
    <property type="component" value="Chromosome"/>
</dbReference>
<dbReference type="InterPro" id="IPR019984">
    <property type="entry name" value="Ribosomal_uS17_bact/chlr"/>
</dbReference>
<dbReference type="GO" id="GO:0022627">
    <property type="term" value="C:cytosolic small ribosomal subunit"/>
    <property type="evidence" value="ECO:0007669"/>
    <property type="project" value="UniProtKB-UniRule"/>
</dbReference>
<dbReference type="InterPro" id="IPR012340">
    <property type="entry name" value="NA-bd_OB-fold"/>
</dbReference>
<dbReference type="GO" id="GO:0003735">
    <property type="term" value="F:structural constituent of ribosome"/>
    <property type="evidence" value="ECO:0007669"/>
    <property type="project" value="UniProtKB-UniRule"/>
</dbReference>
<reference evidence="8 9" key="1">
    <citation type="submission" date="2019-02" db="EMBL/GenBank/DDBJ databases">
        <authorList>
            <person name="Manzano-Marin A."/>
            <person name="Manzano-Marin A."/>
        </authorList>
    </citation>
    <scope>NUCLEOTIDE SEQUENCE [LARGE SCALE GENOMIC DNA]</scope>
    <source>
        <strain evidence="8 9">BuCisplendens/pseudotsugae</strain>
    </source>
</reference>
<comment type="subunit">
    <text evidence="6">Part of the 30S ribosomal subunit.</text>
</comment>
<proteinExistence type="inferred from homology"/>
<gene>
    <name evidence="6 8" type="primary">rpsQ</name>
    <name evidence="8" type="ORF">BUCISPPS3390_343</name>
</gene>
<evidence type="ECO:0000256" key="2">
    <source>
        <dbReference type="ARBA" id="ARBA00022730"/>
    </source>
</evidence>
<comment type="function">
    <text evidence="6">One of the primary rRNA binding proteins, it binds specifically to the 5'-end of 16S ribosomal RNA.</text>
</comment>
<dbReference type="InterPro" id="IPR019979">
    <property type="entry name" value="Ribosomal_uS17_CS"/>
</dbReference>
<dbReference type="Pfam" id="PF00366">
    <property type="entry name" value="Ribosomal_S17"/>
    <property type="match status" value="1"/>
</dbReference>
<dbReference type="InterPro" id="IPR000266">
    <property type="entry name" value="Ribosomal_uS17"/>
</dbReference>
<dbReference type="GO" id="GO:0006412">
    <property type="term" value="P:translation"/>
    <property type="evidence" value="ECO:0007669"/>
    <property type="project" value="UniProtKB-UniRule"/>
</dbReference>
<evidence type="ECO:0000256" key="5">
    <source>
        <dbReference type="ARBA" id="ARBA00023274"/>
    </source>
</evidence>
<name>A0A451CX36_9GAMM</name>
<dbReference type="AlphaFoldDB" id="A0A451CX36"/>
<keyword evidence="5 6" id="KW-0687">Ribonucleoprotein</keyword>
<dbReference type="GO" id="GO:0019843">
    <property type="term" value="F:rRNA binding"/>
    <property type="evidence" value="ECO:0007669"/>
    <property type="project" value="UniProtKB-UniRule"/>
</dbReference>
<evidence type="ECO:0000256" key="4">
    <source>
        <dbReference type="ARBA" id="ARBA00022980"/>
    </source>
</evidence>
<dbReference type="PANTHER" id="PTHR10744">
    <property type="entry name" value="40S RIBOSOMAL PROTEIN S11 FAMILY MEMBER"/>
    <property type="match status" value="1"/>
</dbReference>
<keyword evidence="4 6" id="KW-0689">Ribosomal protein</keyword>
<dbReference type="HAMAP" id="MF_01345_B">
    <property type="entry name" value="Ribosomal_uS17_B"/>
    <property type="match status" value="1"/>
</dbReference>
<dbReference type="OrthoDB" id="9811714at2"/>
<comment type="similarity">
    <text evidence="1 6 7">Belongs to the universal ribosomal protein uS17 family.</text>
</comment>
<dbReference type="SUPFAM" id="SSF50249">
    <property type="entry name" value="Nucleic acid-binding proteins"/>
    <property type="match status" value="1"/>
</dbReference>